<comment type="caution">
    <text evidence="2">The sequence shown here is derived from an EMBL/GenBank/DDBJ whole genome shotgun (WGS) entry which is preliminary data.</text>
</comment>
<evidence type="ECO:0000313" key="3">
    <source>
        <dbReference type="Proteomes" id="UP001177023"/>
    </source>
</evidence>
<feature type="non-terminal residue" evidence="2">
    <location>
        <position position="127"/>
    </location>
</feature>
<evidence type="ECO:0000256" key="1">
    <source>
        <dbReference type="SAM" id="MobiDB-lite"/>
    </source>
</evidence>
<protein>
    <submittedName>
        <fullName evidence="2">Uncharacterized protein</fullName>
    </submittedName>
</protein>
<accession>A0AA36CNS2</accession>
<name>A0AA36CNS2_9BILA</name>
<keyword evidence="3" id="KW-1185">Reference proteome</keyword>
<proteinExistence type="predicted"/>
<reference evidence="2" key="1">
    <citation type="submission" date="2023-06" db="EMBL/GenBank/DDBJ databases">
        <authorList>
            <person name="Delattre M."/>
        </authorList>
    </citation>
    <scope>NUCLEOTIDE SEQUENCE</scope>
    <source>
        <strain evidence="2">AF72</strain>
    </source>
</reference>
<dbReference type="AlphaFoldDB" id="A0AA36CNS2"/>
<evidence type="ECO:0000313" key="2">
    <source>
        <dbReference type="EMBL" id="CAJ0571593.1"/>
    </source>
</evidence>
<feature type="region of interest" description="Disordered" evidence="1">
    <location>
        <begin position="105"/>
        <end position="127"/>
    </location>
</feature>
<dbReference type="Proteomes" id="UP001177023">
    <property type="component" value="Unassembled WGS sequence"/>
</dbReference>
<organism evidence="2 3">
    <name type="scientific">Mesorhabditis spiculigera</name>
    <dbReference type="NCBI Taxonomy" id="96644"/>
    <lineage>
        <taxon>Eukaryota</taxon>
        <taxon>Metazoa</taxon>
        <taxon>Ecdysozoa</taxon>
        <taxon>Nematoda</taxon>
        <taxon>Chromadorea</taxon>
        <taxon>Rhabditida</taxon>
        <taxon>Rhabditina</taxon>
        <taxon>Rhabditomorpha</taxon>
        <taxon>Rhabditoidea</taxon>
        <taxon>Rhabditidae</taxon>
        <taxon>Mesorhabditinae</taxon>
        <taxon>Mesorhabditis</taxon>
    </lineage>
</organism>
<dbReference type="EMBL" id="CATQJA010002573">
    <property type="protein sequence ID" value="CAJ0571593.1"/>
    <property type="molecule type" value="Genomic_DNA"/>
</dbReference>
<gene>
    <name evidence="2" type="ORF">MSPICULIGERA_LOCUS9996</name>
</gene>
<sequence>MYSYYFFTACAVKCANHRVTSTSALRHQARTACWNYTRRHCSNLHAGDNLYTVDTTRHVLRTSTLCIAYKDDFFLDPRQLCEDPAAVTTSTRIGKAIKCTGNVETPGPASNTGSATHHAIPSHHPYH</sequence>